<dbReference type="InterPro" id="IPR002172">
    <property type="entry name" value="LDrepeatLR_classA_rpt"/>
</dbReference>
<protein>
    <recommendedName>
        <fullName evidence="15">L-type lectin-like domain-containing protein</fullName>
    </recommendedName>
</protein>
<dbReference type="PANTHER" id="PTHR12223:SF45">
    <property type="entry name" value="RE50040P"/>
    <property type="match status" value="1"/>
</dbReference>
<keyword evidence="17" id="KW-1185">Reference proteome</keyword>
<keyword evidence="9" id="KW-1015">Disulfide bond</keyword>
<feature type="transmembrane region" description="Helical" evidence="14">
    <location>
        <begin position="1577"/>
        <end position="1607"/>
    </location>
</feature>
<dbReference type="InterPro" id="IPR051136">
    <property type="entry name" value="Intracellular_Lectin-GPT"/>
</dbReference>
<keyword evidence="8 14" id="KW-0472">Membrane</keyword>
<feature type="transmembrane region" description="Helical" evidence="14">
    <location>
        <begin position="1899"/>
        <end position="1926"/>
    </location>
</feature>
<dbReference type="SUPFAM" id="SSF57424">
    <property type="entry name" value="LDL receptor-like module"/>
    <property type="match status" value="1"/>
</dbReference>
<dbReference type="GO" id="GO:0005537">
    <property type="term" value="F:D-mannose binding"/>
    <property type="evidence" value="ECO:0007669"/>
    <property type="project" value="TreeGrafter"/>
</dbReference>
<dbReference type="GO" id="GO:0005789">
    <property type="term" value="C:endoplasmic reticulum membrane"/>
    <property type="evidence" value="ECO:0007669"/>
    <property type="project" value="TreeGrafter"/>
</dbReference>
<dbReference type="EMBL" id="CAKAEH010000879">
    <property type="protein sequence ID" value="CAG9532141.1"/>
    <property type="molecule type" value="Genomic_DNA"/>
</dbReference>
<dbReference type="InterPro" id="IPR013320">
    <property type="entry name" value="ConA-like_dom_sf"/>
</dbReference>
<keyword evidence="7" id="KW-0333">Golgi apparatus</keyword>
<dbReference type="Pfam" id="PF03388">
    <property type="entry name" value="Lectin_leg-like"/>
    <property type="match status" value="1"/>
</dbReference>
<evidence type="ECO:0000256" key="2">
    <source>
        <dbReference type="ARBA" id="ARBA00022692"/>
    </source>
</evidence>
<comment type="caution">
    <text evidence="16">The sequence shown here is derived from an EMBL/GenBank/DDBJ whole genome shotgun (WGS) entry which is preliminary data.</text>
</comment>
<dbReference type="PANTHER" id="PTHR12223">
    <property type="entry name" value="VESICULAR MANNOSE-BINDING LECTIN"/>
    <property type="match status" value="1"/>
</dbReference>
<evidence type="ECO:0000256" key="4">
    <source>
        <dbReference type="ARBA" id="ARBA00022729"/>
    </source>
</evidence>
<feature type="transmembrane region" description="Helical" evidence="14">
    <location>
        <begin position="697"/>
        <end position="722"/>
    </location>
</feature>
<dbReference type="PROSITE" id="PS50068">
    <property type="entry name" value="LDLRA_2"/>
    <property type="match status" value="1"/>
</dbReference>
<keyword evidence="5" id="KW-0430">Lectin</keyword>
<dbReference type="OrthoDB" id="5861256at2759"/>
<evidence type="ECO:0000256" key="13">
    <source>
        <dbReference type="SAM" id="MobiDB-lite"/>
    </source>
</evidence>
<dbReference type="InterPro" id="IPR036055">
    <property type="entry name" value="LDL_receptor-like_sf"/>
</dbReference>
<keyword evidence="2 14" id="KW-0812">Transmembrane</keyword>
<evidence type="ECO:0000256" key="9">
    <source>
        <dbReference type="ARBA" id="ARBA00023157"/>
    </source>
</evidence>
<feature type="region of interest" description="Disordered" evidence="13">
    <location>
        <begin position="483"/>
        <end position="506"/>
    </location>
</feature>
<evidence type="ECO:0000256" key="11">
    <source>
        <dbReference type="ARBA" id="ARBA00046288"/>
    </source>
</evidence>
<feature type="compositionally biased region" description="Basic and acidic residues" evidence="13">
    <location>
        <begin position="828"/>
        <end position="842"/>
    </location>
</feature>
<name>A0A8J2PRC4_9BILA</name>
<accession>A0A8J2PRC4</accession>
<dbReference type="SUPFAM" id="SSF49899">
    <property type="entry name" value="Concanavalin A-like lectins/glucanases"/>
    <property type="match status" value="1"/>
</dbReference>
<evidence type="ECO:0000259" key="15">
    <source>
        <dbReference type="PROSITE" id="PS51328"/>
    </source>
</evidence>
<feature type="compositionally biased region" description="Polar residues" evidence="13">
    <location>
        <begin position="881"/>
        <end position="895"/>
    </location>
</feature>
<dbReference type="GO" id="GO:0030134">
    <property type="term" value="C:COPII-coated ER to Golgi transport vesicle"/>
    <property type="evidence" value="ECO:0007669"/>
    <property type="project" value="TreeGrafter"/>
</dbReference>
<keyword evidence="6 14" id="KW-1133">Transmembrane helix</keyword>
<evidence type="ECO:0000256" key="3">
    <source>
        <dbReference type="ARBA" id="ARBA00022723"/>
    </source>
</evidence>
<dbReference type="GO" id="GO:0006888">
    <property type="term" value="P:endoplasmic reticulum to Golgi vesicle-mediated transport"/>
    <property type="evidence" value="ECO:0007669"/>
    <property type="project" value="TreeGrafter"/>
</dbReference>
<feature type="domain" description="L-type lectin-like" evidence="15">
    <location>
        <begin position="1632"/>
        <end position="1859"/>
    </location>
</feature>
<feature type="region of interest" description="Disordered" evidence="13">
    <location>
        <begin position="874"/>
        <end position="895"/>
    </location>
</feature>
<reference evidence="16" key="1">
    <citation type="submission" date="2021-09" db="EMBL/GenBank/DDBJ databases">
        <authorList>
            <consortium name="Pathogen Informatics"/>
        </authorList>
    </citation>
    <scope>NUCLEOTIDE SEQUENCE</scope>
</reference>
<dbReference type="GO" id="GO:0005793">
    <property type="term" value="C:endoplasmic reticulum-Golgi intermediate compartment"/>
    <property type="evidence" value="ECO:0007669"/>
    <property type="project" value="TreeGrafter"/>
</dbReference>
<evidence type="ECO:0000256" key="8">
    <source>
        <dbReference type="ARBA" id="ARBA00023136"/>
    </source>
</evidence>
<sequence>MILFVYYLRRQLQQQQLLLITLLLQLSPLQRNFDVSAQWITVSEFSMRVPGRCTNTNDNSKNSQRQQFDCGSNKMQPQQQRCIPLQHFHDGIVDCPDGSDEFCFPGYVKCGSYCVSLQYAAQCFINPRCDNSPTSPQFCDVTKKKLCSIEGTVPCKGYGECVMRKWIEKGQTNCIDKSDQDHVYIAVFGIRRRTNLYPNLQFGGNTSDVFRGMTSTQRLNSSWLQSVSLSPSNPGWRNDTDRDFTLEITKEWNNTTIQSTTKQFVFQIPNSNMIDLDLKSSNFNTTTIYSFTSKAENFNDSIHVNHQVQQNSQNMIPTNRQEHFSNTYQNFTMPVEANQVGHDSSDNSNGITTTTYQLHLTTVKSSITDFFTANSAVEMLQSSLTYRRGENPTQQIFEKLESSIKASINPAEMAKSSDAIPADNNSNGTEYNDILKQNTLIAPNGISLSSSNQQQNQNEIFNLSPNKISNSTKNTAVISKELQSPSLTPNQHLEESNISTTPSPSPNQIACARYEYAEAQRLVPKPTCTCPPGQMPSGENATCKTTIVSTFGIDVNHICGGMETDPEERSRLAILVLNRTRLPYQACVRRDGYPVMVQLNCSQCTTTEFDEAFKRNSNDQYIPLRIMELSLGACLTSALNDCDPEHADCLVNGPRYECRCHEGWNDTSEEIGQAEGRRCEQLISLANGCILFLGYCLFWWFLLFGIILFLVLLLLCFLYYIIYEWCKKRRQRNVVVEEQGHLVTSKIGSVTNSFSKVATTESINMTNNPNSIGLNNISDDEKAVSTVDTKCIANSNPSNNQNVSKATKKVLVSQESVESLDEWQTNDEINKDEKQSPKKQLEVSKQTSGGLKSERKETLANKIINADSLVSSHKRLKRTTSESYTTSNEVSLESQKSTNMMTHVISQKGTEVLPSGGNVIKKLEKAESTNSNVMNVSQSLSETSLRTMWELFKQGMWKQSSRPSSIKSSTPSLDRLIDVFLCRKRSKKIHPDAITTSNSIEYPLDTVKTVDHGIDITSQLSDTIFTTVTTCCGTIAATATTTTTTANSNIPKLLHPEHAVSSSNDVVNTNVPMQTHVLEQKIITDTKTSTGTSTMSLLPGELPLPLNVAAAQSPNSSIAVAIFDRSKHIQANQPTSGVALTAANEILQQNNSTNVTTAVEMQHSAVEKNAAFDQKPSTIAQIENEAKDPMNSKLSTTTIATSSDIQLERWISTAEPCSSVLCKRQFEHGRRLNNDAEQKTPSTADELRDALKEIASTKPPTKRLTENQKKKLSVSCGHLHIQGDNEIGGKGGGFICQSLATARQQSRRKLSSIAEKSIEMMNGGSQLIPSPSSISCPTTTRRNKGFIPTFERNFNPMNDGNSKLEHNRTNTKVRLRKDSDTSSWHQRPIYNVDSRPSWDFSPLKDGDLDRIAPLKPGFLHCYQRRKWLSPLPLDDERVTALRLNRGNMSGRRQSDWRLHDVPHAPIAPTSHSARLNTHLSSAKMLRNSSGIKWTPYSSEDHSKPAKEQLWWETAGCLLPVTVTLITTAITKRCIRKIGDDGQYWIDIIEVKYSRHIIAHNFACSYYAERTFSIFKKFFILVSCITLWNIMYLLSHYLFIPFLAYYLLLRVKNASGQQQRLQLSDTSVDEWRGYFRKEHSLAKPYQGNGMGIPYWDIQGTTIVTAQHVRLTSDTQSVQGGIWNNVPVSARDWELHVNFAIHGSTGDLFGDGAAIWYVQDPGQAGPVFGSKNYFRGLGIFLDTYSNHNGPHGHGHPYISAMVNNGSLNYDHDMDGTHTQLGGEHTGCEAKFRNRQYQTQLLIRYVGDVLSIYTDVLGTGKWKECMIVDGVQLPTGYYFGITAATGDLSDYHDVISVRMFEQEFVHVQDDTGITVDPRQREPYAQNVAAPRDHIDQPPASKLGWIGTTVLVILGGALCVLVLWFGVIFVNHRQQMSKKRFY</sequence>
<evidence type="ECO:0000256" key="12">
    <source>
        <dbReference type="PROSITE-ProRule" id="PRU00124"/>
    </source>
</evidence>
<gene>
    <name evidence="16" type="ORF">CJOHNSTONI_LOCUS2482</name>
</gene>
<organism evidence="16 17">
    <name type="scientific">Cercopithifilaria johnstoni</name>
    <dbReference type="NCBI Taxonomy" id="2874296"/>
    <lineage>
        <taxon>Eukaryota</taxon>
        <taxon>Metazoa</taxon>
        <taxon>Ecdysozoa</taxon>
        <taxon>Nematoda</taxon>
        <taxon>Chromadorea</taxon>
        <taxon>Rhabditida</taxon>
        <taxon>Spirurina</taxon>
        <taxon>Spiruromorpha</taxon>
        <taxon>Filarioidea</taxon>
        <taxon>Onchocercidae</taxon>
        <taxon>Cercopithifilaria</taxon>
    </lineage>
</organism>
<keyword evidence="4" id="KW-0732">Signal</keyword>
<evidence type="ECO:0000256" key="10">
    <source>
        <dbReference type="ARBA" id="ARBA00023180"/>
    </source>
</evidence>
<comment type="subcellular location">
    <subcellularLocation>
        <location evidence="11">Endomembrane system</location>
        <topology evidence="11">Single-pass type I membrane protein</topology>
    </subcellularLocation>
    <subcellularLocation>
        <location evidence="1">Golgi apparatus membrane</location>
        <topology evidence="1">Single-pass membrane protein</topology>
    </subcellularLocation>
</comment>
<dbReference type="Gene3D" id="2.60.120.200">
    <property type="match status" value="1"/>
</dbReference>
<evidence type="ECO:0000313" key="16">
    <source>
        <dbReference type="EMBL" id="CAG9532141.1"/>
    </source>
</evidence>
<comment type="caution">
    <text evidence="12">Lacks conserved residue(s) required for the propagation of feature annotation.</text>
</comment>
<dbReference type="GO" id="GO:0046872">
    <property type="term" value="F:metal ion binding"/>
    <property type="evidence" value="ECO:0007669"/>
    <property type="project" value="UniProtKB-KW"/>
</dbReference>
<dbReference type="FunFam" id="2.60.120.200:FF:000017">
    <property type="entry name" value="Vesicular integral-membrane protein VIP36"/>
    <property type="match status" value="1"/>
</dbReference>
<dbReference type="CDD" id="cd00112">
    <property type="entry name" value="LDLa"/>
    <property type="match status" value="1"/>
</dbReference>
<dbReference type="Proteomes" id="UP000746747">
    <property type="component" value="Unassembled WGS sequence"/>
</dbReference>
<evidence type="ECO:0000256" key="1">
    <source>
        <dbReference type="ARBA" id="ARBA00004194"/>
    </source>
</evidence>
<dbReference type="GO" id="GO:0000139">
    <property type="term" value="C:Golgi membrane"/>
    <property type="evidence" value="ECO:0007669"/>
    <property type="project" value="UniProtKB-SubCell"/>
</dbReference>
<evidence type="ECO:0000313" key="17">
    <source>
        <dbReference type="Proteomes" id="UP000746747"/>
    </source>
</evidence>
<keyword evidence="3" id="KW-0479">Metal-binding</keyword>
<evidence type="ECO:0000256" key="7">
    <source>
        <dbReference type="ARBA" id="ARBA00023034"/>
    </source>
</evidence>
<evidence type="ECO:0000256" key="14">
    <source>
        <dbReference type="SAM" id="Phobius"/>
    </source>
</evidence>
<dbReference type="PROSITE" id="PS51328">
    <property type="entry name" value="L_LECTIN_LIKE"/>
    <property type="match status" value="1"/>
</dbReference>
<feature type="region of interest" description="Disordered" evidence="13">
    <location>
        <begin position="821"/>
        <end position="856"/>
    </location>
</feature>
<dbReference type="InterPro" id="IPR005052">
    <property type="entry name" value="Lectin_leg"/>
</dbReference>
<evidence type="ECO:0000256" key="5">
    <source>
        <dbReference type="ARBA" id="ARBA00022734"/>
    </source>
</evidence>
<proteinExistence type="predicted"/>
<keyword evidence="10" id="KW-0325">Glycoprotein</keyword>
<dbReference type="Gene3D" id="4.10.400.10">
    <property type="entry name" value="Low-density Lipoprotein Receptor"/>
    <property type="match status" value="1"/>
</dbReference>
<evidence type="ECO:0000256" key="6">
    <source>
        <dbReference type="ARBA" id="ARBA00022989"/>
    </source>
</evidence>